<comment type="caution">
    <text evidence="1">The sequence shown here is derived from an EMBL/GenBank/DDBJ whole genome shotgun (WGS) entry which is preliminary data.</text>
</comment>
<protein>
    <recommendedName>
        <fullName evidence="3">Alpha/beta hydrolase family protein</fullName>
    </recommendedName>
</protein>
<dbReference type="SUPFAM" id="SSF53474">
    <property type="entry name" value="alpha/beta-Hydrolases"/>
    <property type="match status" value="1"/>
</dbReference>
<evidence type="ECO:0000313" key="1">
    <source>
        <dbReference type="EMBL" id="MCH6171005.1"/>
    </source>
</evidence>
<dbReference type="InterPro" id="IPR029058">
    <property type="entry name" value="AB_hydrolase_fold"/>
</dbReference>
<gene>
    <name evidence="1" type="ORF">MMF94_35335</name>
</gene>
<sequence>MDRDHRRGAEDLGRLRDKAHAYLHYCWGHWSAPGLVVDGPEFERLVDDYARPGAFEASTIWYRVGPGHVARSLAETPPEHANRISPPTHVVWPEFDALFPRAWSERLDGFFADVHMHPVDGIGHFTPLEAPAQFARLIDLHGQG</sequence>
<organism evidence="1 2">
    <name type="scientific">Pseudonocardia alaniniphila</name>
    <dbReference type="NCBI Taxonomy" id="75291"/>
    <lineage>
        <taxon>Bacteria</taxon>
        <taxon>Bacillati</taxon>
        <taxon>Actinomycetota</taxon>
        <taxon>Actinomycetes</taxon>
        <taxon>Pseudonocardiales</taxon>
        <taxon>Pseudonocardiaceae</taxon>
        <taxon>Pseudonocardia</taxon>
    </lineage>
</organism>
<dbReference type="Gene3D" id="3.40.50.1820">
    <property type="entry name" value="alpha/beta hydrolase"/>
    <property type="match status" value="1"/>
</dbReference>
<evidence type="ECO:0000313" key="2">
    <source>
        <dbReference type="Proteomes" id="UP001299970"/>
    </source>
</evidence>
<dbReference type="Proteomes" id="UP001299970">
    <property type="component" value="Unassembled WGS sequence"/>
</dbReference>
<dbReference type="EMBL" id="JAKXMK010000038">
    <property type="protein sequence ID" value="MCH6171005.1"/>
    <property type="molecule type" value="Genomic_DNA"/>
</dbReference>
<reference evidence="1 2" key="1">
    <citation type="submission" date="2022-03" db="EMBL/GenBank/DDBJ databases">
        <title>Pseudonocardia alaer sp. nov., a novel actinomycete isolated from reed forest soil.</title>
        <authorList>
            <person name="Wang L."/>
        </authorList>
    </citation>
    <scope>NUCLEOTIDE SEQUENCE [LARGE SCALE GENOMIC DNA]</scope>
    <source>
        <strain evidence="1 2">Y-16303</strain>
    </source>
</reference>
<proteinExistence type="predicted"/>
<dbReference type="RefSeq" id="WP_241041812.1">
    <property type="nucleotide sequence ID" value="NZ_BAAAJF010000029.1"/>
</dbReference>
<accession>A0ABS9TR25</accession>
<keyword evidence="2" id="KW-1185">Reference proteome</keyword>
<evidence type="ECO:0008006" key="3">
    <source>
        <dbReference type="Google" id="ProtNLM"/>
    </source>
</evidence>
<name>A0ABS9TR25_9PSEU</name>